<dbReference type="EC" id="3.4.16.-" evidence="15"/>
<dbReference type="GO" id="GO:0005802">
    <property type="term" value="C:trans-Golgi network"/>
    <property type="evidence" value="ECO:0007669"/>
    <property type="project" value="TreeGrafter"/>
</dbReference>
<evidence type="ECO:0000256" key="16">
    <source>
        <dbReference type="SAM" id="SignalP"/>
    </source>
</evidence>
<keyword evidence="9 15" id="KW-0378">Hydrolase</keyword>
<dbReference type="InterPro" id="IPR029058">
    <property type="entry name" value="AB_hydrolase_fold"/>
</dbReference>
<keyword evidence="13" id="KW-0325">Glycoprotein</keyword>
<dbReference type="InterPro" id="IPR018202">
    <property type="entry name" value="Ser_caboxypep_ser_AS"/>
</dbReference>
<organism evidence="17 18">
    <name type="scientific">Emydomyces testavorans</name>
    <dbReference type="NCBI Taxonomy" id="2070801"/>
    <lineage>
        <taxon>Eukaryota</taxon>
        <taxon>Fungi</taxon>
        <taxon>Dikarya</taxon>
        <taxon>Ascomycota</taxon>
        <taxon>Pezizomycotina</taxon>
        <taxon>Eurotiomycetes</taxon>
        <taxon>Eurotiomycetidae</taxon>
        <taxon>Onygenales</taxon>
        <taxon>Nannizziopsiaceae</taxon>
        <taxon>Emydomyces</taxon>
    </lineage>
</organism>
<evidence type="ECO:0000256" key="2">
    <source>
        <dbReference type="ARBA" id="ARBA00004393"/>
    </source>
</evidence>
<evidence type="ECO:0000256" key="5">
    <source>
        <dbReference type="ARBA" id="ARBA00022670"/>
    </source>
</evidence>
<dbReference type="PROSITE" id="PS00131">
    <property type="entry name" value="CARBOXYPEPT_SER_SER"/>
    <property type="match status" value="1"/>
</dbReference>
<dbReference type="EMBL" id="CP120627">
    <property type="protein sequence ID" value="WEW55454.1"/>
    <property type="molecule type" value="Genomic_DNA"/>
</dbReference>
<sequence>MLLLLVFAAIGIVEGAPSRLFPEVSWRTTFIPIPTNDDTRTIPGWKRAPAPSDASTYAVKSLPDSPSVPPSWAGRMGVPGVAEGNELFFWLFEAEDKSYDNNLIIWLNGGPGCSSMIGAFAENGPLSFVGSTSKLERNPYSWTKLGHVLYIDQPVGTGLSSASNPTPATNNEKVTEVFYSWLKQFYTVFPNLRQKRTHLMGESYGGIYIPYFAERILKYKDEFSINLTSITIGDGAIGNSVAMSDVVGGAYLREKANDLKVPQDIVDAFSQADHICGFDSIQEKAAQYPPQGPFDLPSSLHNATGFRGDGKCNIEPKSPQAVLSSILNSTCYQRCATYATARDYVQAIRKNRCFSTYNINYDCTTANPLDPLTKYLNRPDVQTALNIPSPTQHPFQVCNQTILDTLFAPSIQPIPPTDSILPAILTTHKIPVHLYQGQLDMVINHIAVELVLQNMTWNGAQGLRNRPNIPFGTKVNVGRNGENKGPPTGPAAGVWAYERGLTYHLFKDAGHGVPRDQPQEMWEYVKNVVVGGWDESFSREKWH</sequence>
<evidence type="ECO:0000256" key="7">
    <source>
        <dbReference type="ARBA" id="ARBA00022703"/>
    </source>
</evidence>
<dbReference type="InterPro" id="IPR001563">
    <property type="entry name" value="Peptidase_S10"/>
</dbReference>
<dbReference type="Gene3D" id="3.40.50.1820">
    <property type="entry name" value="alpha/beta hydrolase"/>
    <property type="match status" value="1"/>
</dbReference>
<keyword evidence="5 15" id="KW-0645">Protease</keyword>
<comment type="function">
    <text evidence="14">Protease with a carboxypeptidase B-like function involved in the C-terminal processing of the lysine and arginine residues from protein precursors. Promotes cell fusion and is involved in the programmed cell death.</text>
</comment>
<keyword evidence="4 15" id="KW-0121">Carboxypeptidase</keyword>
<keyword evidence="6" id="KW-0812">Transmembrane</keyword>
<evidence type="ECO:0000256" key="8">
    <source>
        <dbReference type="ARBA" id="ARBA00022729"/>
    </source>
</evidence>
<name>A0AAF0II30_9EURO</name>
<keyword evidence="8 16" id="KW-0732">Signal</keyword>
<dbReference type="PANTHER" id="PTHR11802:SF190">
    <property type="entry name" value="PHEROMONE-PROCESSING CARBOXYPEPTIDASE KEX1"/>
    <property type="match status" value="1"/>
</dbReference>
<proteinExistence type="inferred from homology"/>
<keyword evidence="7" id="KW-0053">Apoptosis</keyword>
<keyword evidence="18" id="KW-1185">Reference proteome</keyword>
<evidence type="ECO:0000256" key="12">
    <source>
        <dbReference type="ARBA" id="ARBA00023136"/>
    </source>
</evidence>
<evidence type="ECO:0000256" key="6">
    <source>
        <dbReference type="ARBA" id="ARBA00022692"/>
    </source>
</evidence>
<keyword evidence="10" id="KW-1133">Transmembrane helix</keyword>
<dbReference type="SUPFAM" id="SSF53474">
    <property type="entry name" value="alpha/beta-Hydrolases"/>
    <property type="match status" value="1"/>
</dbReference>
<dbReference type="Pfam" id="PF00450">
    <property type="entry name" value="Peptidase_S10"/>
    <property type="match status" value="1"/>
</dbReference>
<protein>
    <recommendedName>
        <fullName evidence="15">Carboxypeptidase</fullName>
        <ecNumber evidence="15">3.4.16.-</ecNumber>
    </recommendedName>
</protein>
<dbReference type="PRINTS" id="PR00724">
    <property type="entry name" value="CRBOXYPTASEC"/>
</dbReference>
<evidence type="ECO:0000256" key="14">
    <source>
        <dbReference type="ARBA" id="ARBA00037042"/>
    </source>
</evidence>
<feature type="signal peptide" evidence="16">
    <location>
        <begin position="1"/>
        <end position="15"/>
    </location>
</feature>
<evidence type="ECO:0000256" key="13">
    <source>
        <dbReference type="ARBA" id="ARBA00023180"/>
    </source>
</evidence>
<keyword evidence="11" id="KW-0333">Golgi apparatus</keyword>
<evidence type="ECO:0000313" key="17">
    <source>
        <dbReference type="EMBL" id="WEW55454.1"/>
    </source>
</evidence>
<dbReference type="PANTHER" id="PTHR11802">
    <property type="entry name" value="SERINE PROTEASE FAMILY S10 SERINE CARBOXYPEPTIDASE"/>
    <property type="match status" value="1"/>
</dbReference>
<gene>
    <name evidence="17" type="ORF">PRK78_000885</name>
</gene>
<evidence type="ECO:0000256" key="1">
    <source>
        <dbReference type="ARBA" id="ARBA00001003"/>
    </source>
</evidence>
<evidence type="ECO:0000256" key="9">
    <source>
        <dbReference type="ARBA" id="ARBA00022801"/>
    </source>
</evidence>
<reference evidence="17" key="1">
    <citation type="submission" date="2023-03" db="EMBL/GenBank/DDBJ databases">
        <title>Emydomyces testavorans Genome Sequence.</title>
        <authorList>
            <person name="Hoyer L."/>
        </authorList>
    </citation>
    <scope>NUCLEOTIDE SEQUENCE</scope>
    <source>
        <strain evidence="17">16-2883</strain>
    </source>
</reference>
<comment type="similarity">
    <text evidence="3 15">Belongs to the peptidase S10 family.</text>
</comment>
<evidence type="ECO:0000256" key="10">
    <source>
        <dbReference type="ARBA" id="ARBA00022989"/>
    </source>
</evidence>
<evidence type="ECO:0000256" key="3">
    <source>
        <dbReference type="ARBA" id="ARBA00009431"/>
    </source>
</evidence>
<accession>A0AAF0II30</accession>
<dbReference type="GO" id="GO:0006508">
    <property type="term" value="P:proteolysis"/>
    <property type="evidence" value="ECO:0007669"/>
    <property type="project" value="UniProtKB-KW"/>
</dbReference>
<comment type="subcellular location">
    <subcellularLocation>
        <location evidence="2">Golgi apparatus</location>
        <location evidence="2">trans-Golgi network membrane</location>
        <topology evidence="2">Single-pass type I membrane protein</topology>
    </subcellularLocation>
</comment>
<dbReference type="Proteomes" id="UP001219355">
    <property type="component" value="Chromosome 1"/>
</dbReference>
<feature type="chain" id="PRO_5041920253" description="Carboxypeptidase" evidence="16">
    <location>
        <begin position="16"/>
        <end position="543"/>
    </location>
</feature>
<evidence type="ECO:0000313" key="18">
    <source>
        <dbReference type="Proteomes" id="UP001219355"/>
    </source>
</evidence>
<dbReference type="GO" id="GO:0006915">
    <property type="term" value="P:apoptotic process"/>
    <property type="evidence" value="ECO:0007669"/>
    <property type="project" value="UniProtKB-KW"/>
</dbReference>
<keyword evidence="12" id="KW-0472">Membrane</keyword>
<dbReference type="GO" id="GO:0004185">
    <property type="term" value="F:serine-type carboxypeptidase activity"/>
    <property type="evidence" value="ECO:0007669"/>
    <property type="project" value="UniProtKB-UniRule"/>
</dbReference>
<evidence type="ECO:0000256" key="11">
    <source>
        <dbReference type="ARBA" id="ARBA00023034"/>
    </source>
</evidence>
<evidence type="ECO:0000256" key="15">
    <source>
        <dbReference type="RuleBase" id="RU361156"/>
    </source>
</evidence>
<dbReference type="AlphaFoldDB" id="A0AAF0II30"/>
<comment type="catalytic activity">
    <reaction evidence="1">
        <text>Preferential release of a C-terminal arginine or lysine residue.</text>
        <dbReference type="EC" id="3.4.16.6"/>
    </reaction>
</comment>
<evidence type="ECO:0000256" key="4">
    <source>
        <dbReference type="ARBA" id="ARBA00022645"/>
    </source>
</evidence>